<organism evidence="3 4">
    <name type="scientific">Trapa incisa</name>
    <dbReference type="NCBI Taxonomy" id="236973"/>
    <lineage>
        <taxon>Eukaryota</taxon>
        <taxon>Viridiplantae</taxon>
        <taxon>Streptophyta</taxon>
        <taxon>Embryophyta</taxon>
        <taxon>Tracheophyta</taxon>
        <taxon>Spermatophyta</taxon>
        <taxon>Magnoliopsida</taxon>
        <taxon>eudicotyledons</taxon>
        <taxon>Gunneridae</taxon>
        <taxon>Pentapetalae</taxon>
        <taxon>rosids</taxon>
        <taxon>malvids</taxon>
        <taxon>Myrtales</taxon>
        <taxon>Lythraceae</taxon>
        <taxon>Trapa</taxon>
    </lineage>
</organism>
<protein>
    <submittedName>
        <fullName evidence="3">Uncharacterized protein</fullName>
    </submittedName>
</protein>
<keyword evidence="1" id="KW-0175">Coiled coil</keyword>
<evidence type="ECO:0000313" key="4">
    <source>
        <dbReference type="Proteomes" id="UP001345219"/>
    </source>
</evidence>
<reference evidence="3 4" key="1">
    <citation type="journal article" date="2023" name="Hortic Res">
        <title>Pangenome of water caltrop reveals structural variations and asymmetric subgenome divergence after allopolyploidization.</title>
        <authorList>
            <person name="Zhang X."/>
            <person name="Chen Y."/>
            <person name="Wang L."/>
            <person name="Yuan Y."/>
            <person name="Fang M."/>
            <person name="Shi L."/>
            <person name="Lu R."/>
            <person name="Comes H.P."/>
            <person name="Ma Y."/>
            <person name="Chen Y."/>
            <person name="Huang G."/>
            <person name="Zhou Y."/>
            <person name="Zheng Z."/>
            <person name="Qiu Y."/>
        </authorList>
    </citation>
    <scope>NUCLEOTIDE SEQUENCE [LARGE SCALE GENOMIC DNA]</scope>
    <source>
        <tissue evidence="3">Roots</tissue>
    </source>
</reference>
<gene>
    <name evidence="3" type="ORF">SAY87_027025</name>
</gene>
<feature type="coiled-coil region" evidence="1">
    <location>
        <begin position="147"/>
        <end position="178"/>
    </location>
</feature>
<name>A0AAN7GMP3_9MYRT</name>
<dbReference type="Proteomes" id="UP001345219">
    <property type="component" value="Chromosome 21"/>
</dbReference>
<feature type="region of interest" description="Disordered" evidence="2">
    <location>
        <begin position="181"/>
        <end position="204"/>
    </location>
</feature>
<evidence type="ECO:0000313" key="3">
    <source>
        <dbReference type="EMBL" id="KAK4749576.1"/>
    </source>
</evidence>
<feature type="compositionally biased region" description="Acidic residues" evidence="2">
    <location>
        <begin position="184"/>
        <end position="197"/>
    </location>
</feature>
<evidence type="ECO:0000256" key="1">
    <source>
        <dbReference type="SAM" id="Coils"/>
    </source>
</evidence>
<dbReference type="EMBL" id="JAXIOK010000018">
    <property type="protein sequence ID" value="KAK4749576.1"/>
    <property type="molecule type" value="Genomic_DNA"/>
</dbReference>
<sequence>MASGTVASGSHPADQLVEEETTEIKLVKYEEVVHKEDGTEEKKEEVEAAKDILTTKSEGLVPKTEVVVTKNAEHTVPEVLEAGGVPQGHIVATAEEKDVFEAAEPSEIKPGEKAEAAILSKIVAEKNKLEEKVEADEIGVGSIVKRVEHVKETAEAVKELIKEAIAELSEKVEAVEAVATDMVSPEDESTTIDEELAAEGKEKK</sequence>
<evidence type="ECO:0000256" key="2">
    <source>
        <dbReference type="SAM" id="MobiDB-lite"/>
    </source>
</evidence>
<dbReference type="AlphaFoldDB" id="A0AAN7GMP3"/>
<proteinExistence type="predicted"/>
<keyword evidence="4" id="KW-1185">Reference proteome</keyword>
<accession>A0AAN7GMP3</accession>
<comment type="caution">
    <text evidence="3">The sequence shown here is derived from an EMBL/GenBank/DDBJ whole genome shotgun (WGS) entry which is preliminary data.</text>
</comment>